<gene>
    <name evidence="1" type="ORF">EARLPHILLIPIV_112</name>
</gene>
<dbReference type="OrthoDB" id="27585at10239"/>
<proteinExistence type="predicted"/>
<evidence type="ECO:0000313" key="1">
    <source>
        <dbReference type="EMBL" id="ANZ48961.1"/>
    </source>
</evidence>
<dbReference type="Proteomes" id="UP000201594">
    <property type="component" value="Segment"/>
</dbReference>
<evidence type="ECO:0000313" key="2">
    <source>
        <dbReference type="Proteomes" id="UP000201594"/>
    </source>
</evidence>
<accession>A0A1B2ICH7</accession>
<dbReference type="GeneID" id="29061715"/>
<reference evidence="1 2" key="1">
    <citation type="submission" date="2016-06" db="EMBL/GenBank/DDBJ databases">
        <authorList>
            <person name="Kjaerup R.B."/>
            <person name="Dalgaard T.S."/>
            <person name="Juul-Madsen H.R."/>
        </authorList>
    </citation>
    <scope>NUCLEOTIDE SEQUENCE [LARGE SCALE GENOMIC DNA]</scope>
</reference>
<dbReference type="RefSeq" id="YP_009278424.1">
    <property type="nucleotide sequence ID" value="NC_031007.1"/>
</dbReference>
<sequence length="59" mass="6838">MASDRPPQEILNEILADYNERGLEQITLHSTGEFIHVSAVDVKRKRVINTHARTEPKRR</sequence>
<protein>
    <submittedName>
        <fullName evidence="1">Uncharacterized protein</fullName>
    </submittedName>
</protein>
<organism evidence="1 2">
    <name type="scientific">Erwinia phage vB_EamM_EarlPhillipIV</name>
    <dbReference type="NCBI Taxonomy" id="1883372"/>
    <lineage>
        <taxon>Viruses</taxon>
        <taxon>Duplodnaviria</taxon>
        <taxon>Heunggongvirae</taxon>
        <taxon>Uroviricota</taxon>
        <taxon>Caudoviricetes</taxon>
        <taxon>Chimalliviridae</taxon>
        <taxon>Derbicusvirus</taxon>
        <taxon>Derbicusvirus derbicus</taxon>
    </lineage>
</organism>
<dbReference type="EMBL" id="KX397367">
    <property type="protein sequence ID" value="ANZ48961.1"/>
    <property type="molecule type" value="Genomic_DNA"/>
</dbReference>
<dbReference type="KEGG" id="vg:29061715"/>
<name>A0A1B2ICH7_9CAUD</name>